<name>B6WQ52_9BACT</name>
<feature type="domain" description="Type IV secretion system coupling protein TraD DNA-binding" evidence="1">
    <location>
        <begin position="97"/>
        <end position="132"/>
    </location>
</feature>
<dbReference type="HOGENOM" id="CLU_599399_0_0_7"/>
<dbReference type="InterPro" id="IPR051162">
    <property type="entry name" value="T4SS_component"/>
</dbReference>
<dbReference type="PANTHER" id="PTHR30121">
    <property type="entry name" value="UNCHARACTERIZED PROTEIN YJGR-RELATED"/>
    <property type="match status" value="1"/>
</dbReference>
<gene>
    <name evidence="2" type="ORF">DESPIG_00175</name>
</gene>
<evidence type="ECO:0000313" key="2">
    <source>
        <dbReference type="EMBL" id="EEB34853.1"/>
    </source>
</evidence>
<dbReference type="Pfam" id="PF10412">
    <property type="entry name" value="TrwB_AAD_bind"/>
    <property type="match status" value="1"/>
</dbReference>
<dbReference type="PANTHER" id="PTHR30121:SF6">
    <property type="entry name" value="SLR6007 PROTEIN"/>
    <property type="match status" value="1"/>
</dbReference>
<dbReference type="Proteomes" id="UP000003676">
    <property type="component" value="Unassembled WGS sequence"/>
</dbReference>
<dbReference type="SUPFAM" id="SSF52540">
    <property type="entry name" value="P-loop containing nucleoside triphosphate hydrolases"/>
    <property type="match status" value="1"/>
</dbReference>
<comment type="caution">
    <text evidence="2">The sequence shown here is derived from an EMBL/GenBank/DDBJ whole genome shotgun (WGS) entry which is preliminary data.</text>
</comment>
<evidence type="ECO:0000313" key="3">
    <source>
        <dbReference type="Proteomes" id="UP000003676"/>
    </source>
</evidence>
<dbReference type="Gene3D" id="3.40.50.300">
    <property type="entry name" value="P-loop containing nucleotide triphosphate hydrolases"/>
    <property type="match status" value="2"/>
</dbReference>
<dbReference type="eggNOG" id="COG0433">
    <property type="taxonomic scope" value="Bacteria"/>
</dbReference>
<dbReference type="InterPro" id="IPR027417">
    <property type="entry name" value="P-loop_NTPase"/>
</dbReference>
<evidence type="ECO:0000259" key="1">
    <source>
        <dbReference type="Pfam" id="PF10412"/>
    </source>
</evidence>
<organism evidence="2 3">
    <name type="scientific">Desulfovibrio piger ATCC 29098</name>
    <dbReference type="NCBI Taxonomy" id="411464"/>
    <lineage>
        <taxon>Bacteria</taxon>
        <taxon>Pseudomonadati</taxon>
        <taxon>Thermodesulfobacteriota</taxon>
        <taxon>Desulfovibrionia</taxon>
        <taxon>Desulfovibrionales</taxon>
        <taxon>Desulfovibrionaceae</taxon>
        <taxon>Desulfovibrio</taxon>
    </lineage>
</organism>
<reference evidence="2 3" key="1">
    <citation type="submission" date="2008-10" db="EMBL/GenBank/DDBJ databases">
        <title>Draft genome sequence of Desulvovibrio piger (ATCC 29098).</title>
        <authorList>
            <person name="Sudarsanam P."/>
            <person name="Ley R."/>
            <person name="Guruge J."/>
            <person name="Turnbaugh P.J."/>
            <person name="Mahowald M."/>
            <person name="Liep D."/>
            <person name="Gordon J."/>
        </authorList>
    </citation>
    <scope>NUCLEOTIDE SEQUENCE [LARGE SCALE GENOMIC DNA]</scope>
    <source>
        <strain evidence="2 3">ATCC 29098</strain>
    </source>
</reference>
<proteinExistence type="predicted"/>
<reference evidence="2 3" key="2">
    <citation type="submission" date="2008-10" db="EMBL/GenBank/DDBJ databases">
        <authorList>
            <person name="Fulton L."/>
            <person name="Clifton S."/>
            <person name="Fulton B."/>
            <person name="Xu J."/>
            <person name="Minx P."/>
            <person name="Pepin K.H."/>
            <person name="Johnson M."/>
            <person name="Bhonagiri V."/>
            <person name="Nash W.E."/>
            <person name="Mardis E.R."/>
            <person name="Wilson R.K."/>
        </authorList>
    </citation>
    <scope>NUCLEOTIDE SEQUENCE [LARGE SCALE GENOMIC DNA]</scope>
    <source>
        <strain evidence="2 3">ATCC 29098</strain>
    </source>
</reference>
<protein>
    <recommendedName>
        <fullName evidence="1">Type IV secretion system coupling protein TraD DNA-binding domain-containing protein</fullName>
    </recommendedName>
</protein>
<dbReference type="AlphaFoldDB" id="B6WQ52"/>
<accession>B6WQ52</accession>
<dbReference type="EMBL" id="ABXU01000009">
    <property type="protein sequence ID" value="EEB34853.1"/>
    <property type="molecule type" value="Genomic_DNA"/>
</dbReference>
<dbReference type="InterPro" id="IPR019476">
    <property type="entry name" value="T4SS_TraD_DNA-bd"/>
</dbReference>
<sequence length="416" mass="45839">MELFQEIVQTHWDNGLTIMQDVWEKSGEDSNKFWDILLHSYADIPDEVAPVIDSAPDSSPSFAAGAVRLVLGKVLRKNGETGDEFVHEVNGAGYAPHIAIMGQAGSGKTRVMTHILQQMKKQAQCPAILVDLGKGDLGCNNALIQSLGATVLSVPEQPIPLDMFHVADMSDTNLTTAAMENFRDAFAQVAGKLGPKQSDNIAEALLPLFRTQQRITFQKIKETVDTFYADNGLSKDSVVSTVNSLTLRELFRPELSPDEFFRKSWVITFANARTEVKTFAVCLLLSALDFYFKRQPEAALDADGYRSLQLVLAIDEARELLGMNHVGLANNIRLHRSKGLSVILVSQSPDDYDGKKDDYLENIGLPLCLKTNAASPRSLKNMFKGDVNFASLQPGTCYSVDARASRPVLLKLQFDN</sequence>